<feature type="domain" description="AglB-like core" evidence="21">
    <location>
        <begin position="541"/>
        <end position="650"/>
    </location>
</feature>
<dbReference type="GO" id="GO:0004576">
    <property type="term" value="F:oligosaccharyl transferase activity"/>
    <property type="evidence" value="ECO:0007669"/>
    <property type="project" value="InterPro"/>
</dbReference>
<feature type="domain" description="Archaeal glycosylation protein B peripheral" evidence="20">
    <location>
        <begin position="859"/>
        <end position="928"/>
    </location>
</feature>
<evidence type="ECO:0000313" key="22">
    <source>
        <dbReference type="EMBL" id="KAB7512722.1"/>
    </source>
</evidence>
<feature type="transmembrane region" description="Helical" evidence="18">
    <location>
        <begin position="434"/>
        <end position="450"/>
    </location>
</feature>
<feature type="domain" description="Oligosaccharyl transferase STT3 N-terminal" evidence="19">
    <location>
        <begin position="41"/>
        <end position="264"/>
    </location>
</feature>
<dbReference type="InterPro" id="IPR041154">
    <property type="entry name" value="AglB_P1"/>
</dbReference>
<feature type="transmembrane region" description="Helical" evidence="18">
    <location>
        <begin position="31"/>
        <end position="48"/>
    </location>
</feature>
<evidence type="ECO:0000256" key="2">
    <source>
        <dbReference type="ARBA" id="ARBA00001946"/>
    </source>
</evidence>
<feature type="transmembrane region" description="Helical" evidence="18">
    <location>
        <begin position="277"/>
        <end position="297"/>
    </location>
</feature>
<evidence type="ECO:0000256" key="10">
    <source>
        <dbReference type="ARBA" id="ARBA00022723"/>
    </source>
</evidence>
<evidence type="ECO:0000256" key="8">
    <source>
        <dbReference type="ARBA" id="ARBA00022679"/>
    </source>
</evidence>
<dbReference type="PANTHER" id="PTHR13872:SF1">
    <property type="entry name" value="DOLICHYL-DIPHOSPHOOLIGOSACCHARIDE--PROTEIN GLYCOSYLTRANSFERASE SUBUNIT STT3B"/>
    <property type="match status" value="1"/>
</dbReference>
<dbReference type="Pfam" id="PF18079">
    <property type="entry name" value="AglB_L1"/>
    <property type="match status" value="1"/>
</dbReference>
<gene>
    <name evidence="22" type="ORF">DMP03_13805</name>
</gene>
<evidence type="ECO:0000256" key="18">
    <source>
        <dbReference type="SAM" id="Phobius"/>
    </source>
</evidence>
<reference evidence="22 23" key="1">
    <citation type="submission" date="2019-10" db="EMBL/GenBank/DDBJ databases">
        <title>Unraveling microbial dark matter from salterns through culturing: the case of the genus Halosegnis.</title>
        <authorList>
            <person name="Duran-Viseras A."/>
            <person name="Andrei A.-S."/>
            <person name="Vera-Gargallo B."/>
            <person name="Ghai R."/>
            <person name="Sanchez-Porro C."/>
            <person name="Ventosa A."/>
        </authorList>
    </citation>
    <scope>NUCLEOTIDE SEQUENCE [LARGE SCALE GENOMIC DNA]</scope>
    <source>
        <strain evidence="22 23">F17-44</strain>
    </source>
</reference>
<dbReference type="AlphaFoldDB" id="A0A5N5U470"/>
<comment type="caution">
    <text evidence="22">The sequence shown here is derived from an EMBL/GenBank/DDBJ whole genome shotgun (WGS) entry which is preliminary data.</text>
</comment>
<comment type="catalytic activity">
    <reaction evidence="16">
        <text>an archaeal dolichyl phosphooligosaccharide + [protein]-L-asparagine = an archaeal dolichyl phosphate + a glycoprotein with the oligosaccharide chain attached by N-beta-D-glycosyl linkage to a protein L-asparagine.</text>
        <dbReference type="EC" id="2.4.99.21"/>
    </reaction>
</comment>
<comment type="subcellular location">
    <subcellularLocation>
        <location evidence="3">Cell membrane</location>
        <topology evidence="3">Multi-pass membrane protein</topology>
    </subcellularLocation>
</comment>
<evidence type="ECO:0000259" key="19">
    <source>
        <dbReference type="Pfam" id="PF02516"/>
    </source>
</evidence>
<feature type="transmembrane region" description="Helical" evidence="18">
    <location>
        <begin position="309"/>
        <end position="329"/>
    </location>
</feature>
<dbReference type="GO" id="GO:0005886">
    <property type="term" value="C:plasma membrane"/>
    <property type="evidence" value="ECO:0007669"/>
    <property type="project" value="UniProtKB-SubCell"/>
</dbReference>
<evidence type="ECO:0000256" key="17">
    <source>
        <dbReference type="SAM" id="MobiDB-lite"/>
    </source>
</evidence>
<dbReference type="Pfam" id="PF02516">
    <property type="entry name" value="STT3"/>
    <property type="match status" value="1"/>
</dbReference>
<dbReference type="Gene3D" id="2.60.40.3390">
    <property type="match status" value="1"/>
</dbReference>
<feature type="transmembrane region" description="Helical" evidence="18">
    <location>
        <begin position="341"/>
        <end position="361"/>
    </location>
</feature>
<comment type="pathway">
    <text evidence="4">Protein modification; protein glycosylation.</text>
</comment>
<evidence type="ECO:0000256" key="15">
    <source>
        <dbReference type="ARBA" id="ARBA00030679"/>
    </source>
</evidence>
<dbReference type="EC" id="2.4.99.21" evidence="6"/>
<evidence type="ECO:0000256" key="5">
    <source>
        <dbReference type="ARBA" id="ARBA00010810"/>
    </source>
</evidence>
<sequence>MRRLMSVFEHFEPMSDSAESREQSVFDRLREVYHIPLLALAVLFAAWVRTRGWQQYATDDGILFASNDPWYHYRAVQYTVEHWPFTIGFDPWSGYPEGVAVGQFGTLFDQLIATAALVIGLGSPSEQTVQMVHLFAPVVFGALALLPIYVLARGLSDRTGGLVSVLFLSLASGAFLQRGLVGSSDHHIAEVLFFAVAAATVAATLRVAMEEKPIFELLAQREFDALRRPLVWGCLSGLALALYVWTWPPAVFFVGLLGIFFALAASLYQVRGVSPDHVLFVGAIMGAVFALLTLVTIDVFTIDAVKLSLLQPLLGIGLAAGCGFLAAFARLWDDRDVDARLYPLGVLGVGVVGLGAFALVLPETFDYFLGQVSRIFGYTATEESRTVQEAQPIPLSEVGTRFYQSFGLGFYVALVGVAVALYRLATDDEPRSDVLFVLVLFVGMFLATITQQRFGYYLAVPVAALTGYAAAFSFGIVDVRERIAAMEQPTAYQVMAVVTVLLVVAAPLAVGTISQQTQAGTQRYNAVDIAQSSSNPGEVTRWTGTLDWMNENTPAIGAYGDGTASDLEYYGTYDRTDDFQYDEGEYGTLAWWDYGHWITVLGERIPNANPFQQNAGYAADVLLAPDEETATGLLDNGNGEETRYVMVDYQLGMPGTRKYSAPTRFTEYDVSATELQQYIYTASSIDQVIEQQDNSLARTLTLLSSQRAYESLRVRLYQGHGSRMSPINADGSVTVYDWDLNSGIPVASQGNLTRQFANMSAAQEFVEEDGTAQIGGVPGTPTETVEALERFRLVHASSESSARDPRRAAVKTFERVPGAEVTVEGPAETTVTAQVQMNMTARERQRPTVVDGQVQYASTGEPETFVYEQQVTTNADGEATFRLPYSTTGYEEYGVDAGYTNVSVRAAGPYQFTTPTETDEETLVTDRYNATADVTEGQVLGQEDGSTITLEQTVIDRPEGAQESNTTEMIAPTPELSG</sequence>
<name>A0A5N5U470_9EURY</name>
<proteinExistence type="inferred from homology"/>
<evidence type="ECO:0000256" key="9">
    <source>
        <dbReference type="ARBA" id="ARBA00022692"/>
    </source>
</evidence>
<dbReference type="UniPathway" id="UPA00378"/>
<dbReference type="GO" id="GO:0046872">
    <property type="term" value="F:metal ion binding"/>
    <property type="evidence" value="ECO:0007669"/>
    <property type="project" value="UniProtKB-KW"/>
</dbReference>
<feature type="transmembrane region" description="Helical" evidence="18">
    <location>
        <begin position="402"/>
        <end position="422"/>
    </location>
</feature>
<accession>A0A5N5U470</accession>
<keyword evidence="14" id="KW-0464">Manganese</keyword>
<keyword evidence="7" id="KW-0328">Glycosyltransferase</keyword>
<dbReference type="InterPro" id="IPR026410">
    <property type="entry name" value="OlisacTrfase_arch"/>
</dbReference>
<protein>
    <recommendedName>
        <fullName evidence="6">dolichyl-phosphooligosaccharide-protein glycotransferase</fullName>
        <ecNumber evidence="6">2.4.99.21</ecNumber>
    </recommendedName>
    <alternativeName>
        <fullName evidence="15">Oligosaccharyl transferase</fullName>
    </alternativeName>
</protein>
<evidence type="ECO:0000256" key="12">
    <source>
        <dbReference type="ARBA" id="ARBA00022989"/>
    </source>
</evidence>
<keyword evidence="12 18" id="KW-1133">Transmembrane helix</keyword>
<feature type="transmembrane region" description="Helical" evidence="18">
    <location>
        <begin position="229"/>
        <end position="245"/>
    </location>
</feature>
<evidence type="ECO:0000256" key="16">
    <source>
        <dbReference type="ARBA" id="ARBA00034066"/>
    </source>
</evidence>
<evidence type="ECO:0000259" key="21">
    <source>
        <dbReference type="Pfam" id="PF22627"/>
    </source>
</evidence>
<comment type="cofactor">
    <cofactor evidence="2">
        <name>Mg(2+)</name>
        <dbReference type="ChEBI" id="CHEBI:18420"/>
    </cofactor>
</comment>
<evidence type="ECO:0000313" key="23">
    <source>
        <dbReference type="Proteomes" id="UP000326302"/>
    </source>
</evidence>
<organism evidence="22 23">
    <name type="scientific">Halosegnis rubeus</name>
    <dbReference type="NCBI Taxonomy" id="2212850"/>
    <lineage>
        <taxon>Archaea</taxon>
        <taxon>Methanobacteriati</taxon>
        <taxon>Methanobacteriota</taxon>
        <taxon>Stenosarchaea group</taxon>
        <taxon>Halobacteria</taxon>
        <taxon>Halobacteriales</taxon>
        <taxon>Natronomonadaceae</taxon>
        <taxon>Halosegnis</taxon>
    </lineage>
</organism>
<feature type="transmembrane region" description="Helical" evidence="18">
    <location>
        <begin position="159"/>
        <end position="176"/>
    </location>
</feature>
<dbReference type="Pfam" id="PF22627">
    <property type="entry name" value="AglB_core-like"/>
    <property type="match status" value="1"/>
</dbReference>
<evidence type="ECO:0000256" key="6">
    <source>
        <dbReference type="ARBA" id="ARBA00012602"/>
    </source>
</evidence>
<dbReference type="InterPro" id="IPR054479">
    <property type="entry name" value="AglB-like_core"/>
</dbReference>
<keyword evidence="11" id="KW-0460">Magnesium</keyword>
<feature type="region of interest" description="Disordered" evidence="17">
    <location>
        <begin position="954"/>
        <end position="978"/>
    </location>
</feature>
<dbReference type="Gene3D" id="3.40.50.12610">
    <property type="match status" value="1"/>
</dbReference>
<feature type="transmembrane region" description="Helical" evidence="18">
    <location>
        <begin position="131"/>
        <end position="152"/>
    </location>
</feature>
<evidence type="ECO:0000256" key="1">
    <source>
        <dbReference type="ARBA" id="ARBA00001936"/>
    </source>
</evidence>
<keyword evidence="10" id="KW-0479">Metal-binding</keyword>
<feature type="transmembrane region" description="Helical" evidence="18">
    <location>
        <begin position="491"/>
        <end position="513"/>
    </location>
</feature>
<dbReference type="PANTHER" id="PTHR13872">
    <property type="entry name" value="DOLICHYL-DIPHOSPHOOLIGOSACCHARIDE--PROTEIN GLYCOSYLTRANSFERASE SUBUNIT"/>
    <property type="match status" value="1"/>
</dbReference>
<evidence type="ECO:0000256" key="3">
    <source>
        <dbReference type="ARBA" id="ARBA00004651"/>
    </source>
</evidence>
<dbReference type="Proteomes" id="UP000326302">
    <property type="component" value="Unassembled WGS sequence"/>
</dbReference>
<dbReference type="NCBIfam" id="TIGR04154">
    <property type="entry name" value="archaeo_STT3"/>
    <property type="match status" value="1"/>
</dbReference>
<evidence type="ECO:0000256" key="4">
    <source>
        <dbReference type="ARBA" id="ARBA00004922"/>
    </source>
</evidence>
<dbReference type="EMBL" id="QJOW01000009">
    <property type="protein sequence ID" value="KAB7512722.1"/>
    <property type="molecule type" value="Genomic_DNA"/>
</dbReference>
<evidence type="ECO:0000259" key="20">
    <source>
        <dbReference type="Pfam" id="PF18079"/>
    </source>
</evidence>
<comment type="cofactor">
    <cofactor evidence="1">
        <name>Mn(2+)</name>
        <dbReference type="ChEBI" id="CHEBI:29035"/>
    </cofactor>
</comment>
<evidence type="ECO:0000256" key="7">
    <source>
        <dbReference type="ARBA" id="ARBA00022676"/>
    </source>
</evidence>
<keyword evidence="9 18" id="KW-0812">Transmembrane</keyword>
<evidence type="ECO:0000256" key="13">
    <source>
        <dbReference type="ARBA" id="ARBA00023136"/>
    </source>
</evidence>
<keyword evidence="8 22" id="KW-0808">Transferase</keyword>
<comment type="similarity">
    <text evidence="5">Belongs to the STT3 family.</text>
</comment>
<dbReference type="InterPro" id="IPR003674">
    <property type="entry name" value="Oligo_trans_STT3"/>
</dbReference>
<evidence type="ECO:0000256" key="14">
    <source>
        <dbReference type="ARBA" id="ARBA00023211"/>
    </source>
</evidence>
<keyword evidence="13 18" id="KW-0472">Membrane</keyword>
<feature type="transmembrane region" description="Helical" evidence="18">
    <location>
        <begin position="188"/>
        <end position="208"/>
    </location>
</feature>
<feature type="transmembrane region" description="Helical" evidence="18">
    <location>
        <begin position="456"/>
        <end position="479"/>
    </location>
</feature>
<feature type="transmembrane region" description="Helical" evidence="18">
    <location>
        <begin position="251"/>
        <end position="270"/>
    </location>
</feature>
<evidence type="ECO:0000256" key="11">
    <source>
        <dbReference type="ARBA" id="ARBA00022842"/>
    </source>
</evidence>
<dbReference type="InterPro" id="IPR048307">
    <property type="entry name" value="STT3_N"/>
</dbReference>